<dbReference type="InterPro" id="IPR037094">
    <property type="entry name" value="Glyco_hydro_38_cen_sf"/>
</dbReference>
<dbReference type="Gene3D" id="1.20.1270.50">
    <property type="entry name" value="Glycoside hydrolase family 38, central domain"/>
    <property type="match status" value="2"/>
</dbReference>
<dbReference type="AlphaFoldDB" id="B3MLZ6"/>
<dbReference type="InterPro" id="IPR015341">
    <property type="entry name" value="Glyco_hydro_38_cen"/>
</dbReference>
<dbReference type="GO" id="GO:0005764">
    <property type="term" value="C:lysosome"/>
    <property type="evidence" value="ECO:0007669"/>
    <property type="project" value="TreeGrafter"/>
</dbReference>
<dbReference type="PhylomeDB" id="B3MLZ6"/>
<evidence type="ECO:0000256" key="6">
    <source>
        <dbReference type="ARBA" id="ARBA00022833"/>
    </source>
</evidence>
<keyword evidence="4 10" id="KW-0479">Metal-binding</keyword>
<dbReference type="Pfam" id="PF01074">
    <property type="entry name" value="Glyco_hydro_38N"/>
    <property type="match status" value="1"/>
</dbReference>
<dbReference type="FunFam" id="2.60.40.1360:FF:000004">
    <property type="entry name" value="Alpha-mannosidase"/>
    <property type="match status" value="1"/>
</dbReference>
<dbReference type="InterPro" id="IPR011013">
    <property type="entry name" value="Gal_mutarotase_sf_dom"/>
</dbReference>
<proteinExistence type="inferred from homology"/>
<evidence type="ECO:0000256" key="10">
    <source>
        <dbReference type="RuleBase" id="RU361199"/>
    </source>
</evidence>
<evidence type="ECO:0000256" key="2">
    <source>
        <dbReference type="ARBA" id="ARBA00009792"/>
    </source>
</evidence>
<dbReference type="EMBL" id="CH902620">
    <property type="protein sequence ID" value="EDV31824.1"/>
    <property type="molecule type" value="Genomic_DNA"/>
</dbReference>
<keyword evidence="9 10" id="KW-0326">Glycosidase</keyword>
<dbReference type="FunFam" id="1.20.1270.50:FF:000003">
    <property type="entry name" value="Alpha-mannosidase"/>
    <property type="match status" value="1"/>
</dbReference>
<dbReference type="STRING" id="7217.B3MLZ6"/>
<keyword evidence="14" id="KW-1185">Reference proteome</keyword>
<dbReference type="Gene3D" id="2.60.40.1180">
    <property type="entry name" value="Golgi alpha-mannosidase II"/>
    <property type="match status" value="1"/>
</dbReference>
<evidence type="ECO:0000313" key="14">
    <source>
        <dbReference type="Proteomes" id="UP000007801"/>
    </source>
</evidence>
<dbReference type="GO" id="GO:0046872">
    <property type="term" value="F:metal ion binding"/>
    <property type="evidence" value="ECO:0007669"/>
    <property type="project" value="UniProtKB-KW"/>
</dbReference>
<dbReference type="Pfam" id="PF07748">
    <property type="entry name" value="Glyco_hydro_38C"/>
    <property type="match status" value="1"/>
</dbReference>
<dbReference type="FunFam" id="2.70.98.30:FF:000003">
    <property type="entry name" value="Alpha-mannosidase"/>
    <property type="match status" value="1"/>
</dbReference>
<dbReference type="InterPro" id="IPR041147">
    <property type="entry name" value="GH38_C"/>
</dbReference>
<evidence type="ECO:0000256" key="8">
    <source>
        <dbReference type="ARBA" id="ARBA00023180"/>
    </source>
</evidence>
<dbReference type="InterPro" id="IPR027291">
    <property type="entry name" value="Glyco_hydro_38_N_sf"/>
</dbReference>
<dbReference type="InterPro" id="IPR011682">
    <property type="entry name" value="Glyco_hydro_38_C"/>
</dbReference>
<dbReference type="FunCoup" id="B3MLZ6">
    <property type="interactions" value="153"/>
</dbReference>
<keyword evidence="5 10" id="KW-0378">Hydrolase</keyword>
<dbReference type="SUPFAM" id="SSF88688">
    <property type="entry name" value="Families 57/38 glycoside transferase middle domain"/>
    <property type="match status" value="1"/>
</dbReference>
<dbReference type="FunFam" id="3.20.110.10:FF:000001">
    <property type="entry name" value="Alpha-mannosidase"/>
    <property type="match status" value="1"/>
</dbReference>
<accession>B3MLZ6</accession>
<dbReference type="OrthoDB" id="2016903at2759"/>
<dbReference type="GO" id="GO:0006013">
    <property type="term" value="P:mannose metabolic process"/>
    <property type="evidence" value="ECO:0007669"/>
    <property type="project" value="InterPro"/>
</dbReference>
<evidence type="ECO:0000256" key="1">
    <source>
        <dbReference type="ARBA" id="ARBA00000365"/>
    </source>
</evidence>
<reference evidence="13 14" key="1">
    <citation type="journal article" date="2007" name="Nature">
        <title>Evolution of genes and genomes on the Drosophila phylogeny.</title>
        <authorList>
            <consortium name="Drosophila 12 Genomes Consortium"/>
            <person name="Clark A.G."/>
            <person name="Eisen M.B."/>
            <person name="Smith D.R."/>
            <person name="Bergman C.M."/>
            <person name="Oliver B."/>
            <person name="Markow T.A."/>
            <person name="Kaufman T.C."/>
            <person name="Kellis M."/>
            <person name="Gelbart W."/>
            <person name="Iyer V.N."/>
            <person name="Pollard D.A."/>
            <person name="Sackton T.B."/>
            <person name="Larracuente A.M."/>
            <person name="Singh N.D."/>
            <person name="Abad J.P."/>
            <person name="Abt D.N."/>
            <person name="Adryan B."/>
            <person name="Aguade M."/>
            <person name="Akashi H."/>
            <person name="Anderson W.W."/>
            <person name="Aquadro C.F."/>
            <person name="Ardell D.H."/>
            <person name="Arguello R."/>
            <person name="Artieri C.G."/>
            <person name="Barbash D.A."/>
            <person name="Barker D."/>
            <person name="Barsanti P."/>
            <person name="Batterham P."/>
            <person name="Batzoglou S."/>
            <person name="Begun D."/>
            <person name="Bhutkar A."/>
            <person name="Blanco E."/>
            <person name="Bosak S.A."/>
            <person name="Bradley R.K."/>
            <person name="Brand A.D."/>
            <person name="Brent M.R."/>
            <person name="Brooks A.N."/>
            <person name="Brown R.H."/>
            <person name="Butlin R.K."/>
            <person name="Caggese C."/>
            <person name="Calvi B.R."/>
            <person name="Bernardo de Carvalho A."/>
            <person name="Caspi A."/>
            <person name="Castrezana S."/>
            <person name="Celniker S.E."/>
            <person name="Chang J.L."/>
            <person name="Chapple C."/>
            <person name="Chatterji S."/>
            <person name="Chinwalla A."/>
            <person name="Civetta A."/>
            <person name="Clifton S.W."/>
            <person name="Comeron J.M."/>
            <person name="Costello J.C."/>
            <person name="Coyne J.A."/>
            <person name="Daub J."/>
            <person name="David R.G."/>
            <person name="Delcher A.L."/>
            <person name="Delehaunty K."/>
            <person name="Do C.B."/>
            <person name="Ebling H."/>
            <person name="Edwards K."/>
            <person name="Eickbush T."/>
            <person name="Evans J.D."/>
            <person name="Filipski A."/>
            <person name="Findeiss S."/>
            <person name="Freyhult E."/>
            <person name="Fulton L."/>
            <person name="Fulton R."/>
            <person name="Garcia A.C."/>
            <person name="Gardiner A."/>
            <person name="Garfield D.A."/>
            <person name="Garvin B.E."/>
            <person name="Gibson G."/>
            <person name="Gilbert D."/>
            <person name="Gnerre S."/>
            <person name="Godfrey J."/>
            <person name="Good R."/>
            <person name="Gotea V."/>
            <person name="Gravely B."/>
            <person name="Greenberg A.J."/>
            <person name="Griffiths-Jones S."/>
            <person name="Gross S."/>
            <person name="Guigo R."/>
            <person name="Gustafson E.A."/>
            <person name="Haerty W."/>
            <person name="Hahn M.W."/>
            <person name="Halligan D.L."/>
            <person name="Halpern A.L."/>
            <person name="Halter G.M."/>
            <person name="Han M.V."/>
            <person name="Heger A."/>
            <person name="Hillier L."/>
            <person name="Hinrichs A.S."/>
            <person name="Holmes I."/>
            <person name="Hoskins R.A."/>
            <person name="Hubisz M.J."/>
            <person name="Hultmark D."/>
            <person name="Huntley M.A."/>
            <person name="Jaffe D.B."/>
            <person name="Jagadeeshan S."/>
            <person name="Jeck W.R."/>
            <person name="Johnson J."/>
            <person name="Jones C.D."/>
            <person name="Jordan W.C."/>
            <person name="Karpen G.H."/>
            <person name="Kataoka E."/>
            <person name="Keightley P.D."/>
            <person name="Kheradpour P."/>
            <person name="Kirkness E.F."/>
            <person name="Koerich L.B."/>
            <person name="Kristiansen K."/>
            <person name="Kudrna D."/>
            <person name="Kulathinal R.J."/>
            <person name="Kumar S."/>
            <person name="Kwok R."/>
            <person name="Lander E."/>
            <person name="Langley C.H."/>
            <person name="Lapoint R."/>
            <person name="Lazzaro B.P."/>
            <person name="Lee S.J."/>
            <person name="Levesque L."/>
            <person name="Li R."/>
            <person name="Lin C.F."/>
            <person name="Lin M.F."/>
            <person name="Lindblad-Toh K."/>
            <person name="Llopart A."/>
            <person name="Long M."/>
            <person name="Low L."/>
            <person name="Lozovsky E."/>
            <person name="Lu J."/>
            <person name="Luo M."/>
            <person name="Machado C.A."/>
            <person name="Makalowski W."/>
            <person name="Marzo M."/>
            <person name="Matsuda M."/>
            <person name="Matzkin L."/>
            <person name="McAllister B."/>
            <person name="McBride C.S."/>
            <person name="McKernan B."/>
            <person name="McKernan K."/>
            <person name="Mendez-Lago M."/>
            <person name="Minx P."/>
            <person name="Mollenhauer M.U."/>
            <person name="Montooth K."/>
            <person name="Mount S.M."/>
            <person name="Mu X."/>
            <person name="Myers E."/>
            <person name="Negre B."/>
            <person name="Newfeld S."/>
            <person name="Nielsen R."/>
            <person name="Noor M.A."/>
            <person name="O'Grady P."/>
            <person name="Pachter L."/>
            <person name="Papaceit M."/>
            <person name="Parisi M.J."/>
            <person name="Parisi M."/>
            <person name="Parts L."/>
            <person name="Pedersen J.S."/>
            <person name="Pesole G."/>
            <person name="Phillippy A.M."/>
            <person name="Ponting C.P."/>
            <person name="Pop M."/>
            <person name="Porcelli D."/>
            <person name="Powell J.R."/>
            <person name="Prohaska S."/>
            <person name="Pruitt K."/>
            <person name="Puig M."/>
            <person name="Quesneville H."/>
            <person name="Ram K.R."/>
            <person name="Rand D."/>
            <person name="Rasmussen M.D."/>
            <person name="Reed L.K."/>
            <person name="Reenan R."/>
            <person name="Reily A."/>
            <person name="Remington K.A."/>
            <person name="Rieger T.T."/>
            <person name="Ritchie M.G."/>
            <person name="Robin C."/>
            <person name="Rogers Y.H."/>
            <person name="Rohde C."/>
            <person name="Rozas J."/>
            <person name="Rubenfield M.J."/>
            <person name="Ruiz A."/>
            <person name="Russo S."/>
            <person name="Salzberg S.L."/>
            <person name="Sanchez-Gracia A."/>
            <person name="Saranga D.J."/>
            <person name="Sato H."/>
            <person name="Schaeffer S.W."/>
            <person name="Schatz M.C."/>
            <person name="Schlenke T."/>
            <person name="Schwartz R."/>
            <person name="Segarra C."/>
            <person name="Singh R.S."/>
            <person name="Sirot L."/>
            <person name="Sirota M."/>
            <person name="Sisneros N.B."/>
            <person name="Smith C.D."/>
            <person name="Smith T.F."/>
            <person name="Spieth J."/>
            <person name="Stage D.E."/>
            <person name="Stark A."/>
            <person name="Stephan W."/>
            <person name="Strausberg R.L."/>
            <person name="Strempel S."/>
            <person name="Sturgill D."/>
            <person name="Sutton G."/>
            <person name="Sutton G.G."/>
            <person name="Tao W."/>
            <person name="Teichmann S."/>
            <person name="Tobari Y.N."/>
            <person name="Tomimura Y."/>
            <person name="Tsolas J.M."/>
            <person name="Valente V.L."/>
            <person name="Venter E."/>
            <person name="Venter J.C."/>
            <person name="Vicario S."/>
            <person name="Vieira F.G."/>
            <person name="Vilella A.J."/>
            <person name="Villasante A."/>
            <person name="Walenz B."/>
            <person name="Wang J."/>
            <person name="Wasserman M."/>
            <person name="Watts T."/>
            <person name="Wilson D."/>
            <person name="Wilson R.K."/>
            <person name="Wing R.A."/>
            <person name="Wolfner M.F."/>
            <person name="Wong A."/>
            <person name="Wong G.K."/>
            <person name="Wu C.I."/>
            <person name="Wu G."/>
            <person name="Yamamoto D."/>
            <person name="Yang H.P."/>
            <person name="Yang S.P."/>
            <person name="Yorke J.A."/>
            <person name="Yoshida K."/>
            <person name="Zdobnov E."/>
            <person name="Zhang P."/>
            <person name="Zhang Y."/>
            <person name="Zimin A.V."/>
            <person name="Baldwin J."/>
            <person name="Abdouelleil A."/>
            <person name="Abdulkadir J."/>
            <person name="Abebe A."/>
            <person name="Abera B."/>
            <person name="Abreu J."/>
            <person name="Acer S.C."/>
            <person name="Aftuck L."/>
            <person name="Alexander A."/>
            <person name="An P."/>
            <person name="Anderson E."/>
            <person name="Anderson S."/>
            <person name="Arachi H."/>
            <person name="Azer M."/>
            <person name="Bachantsang P."/>
            <person name="Barry A."/>
            <person name="Bayul T."/>
            <person name="Berlin A."/>
            <person name="Bessette D."/>
            <person name="Bloom T."/>
            <person name="Blye J."/>
            <person name="Boguslavskiy L."/>
            <person name="Bonnet C."/>
            <person name="Boukhgalter B."/>
            <person name="Bourzgui I."/>
            <person name="Brown A."/>
            <person name="Cahill P."/>
            <person name="Channer S."/>
            <person name="Cheshatsang Y."/>
            <person name="Chuda L."/>
            <person name="Citroen M."/>
            <person name="Collymore A."/>
            <person name="Cooke P."/>
            <person name="Costello M."/>
            <person name="D'Aco K."/>
            <person name="Daza R."/>
            <person name="De Haan G."/>
            <person name="DeGray S."/>
            <person name="DeMaso C."/>
            <person name="Dhargay N."/>
            <person name="Dooley K."/>
            <person name="Dooley E."/>
            <person name="Doricent M."/>
            <person name="Dorje P."/>
            <person name="Dorjee K."/>
            <person name="Dupes A."/>
            <person name="Elong R."/>
            <person name="Falk J."/>
            <person name="Farina A."/>
            <person name="Faro S."/>
            <person name="Ferguson D."/>
            <person name="Fisher S."/>
            <person name="Foley C.D."/>
            <person name="Franke A."/>
            <person name="Friedrich D."/>
            <person name="Gadbois L."/>
            <person name="Gearin G."/>
            <person name="Gearin C.R."/>
            <person name="Giannoukos G."/>
            <person name="Goode T."/>
            <person name="Graham J."/>
            <person name="Grandbois E."/>
            <person name="Grewal S."/>
            <person name="Gyaltsen K."/>
            <person name="Hafez N."/>
            <person name="Hagos B."/>
            <person name="Hall J."/>
            <person name="Henson C."/>
            <person name="Hollinger A."/>
            <person name="Honan T."/>
            <person name="Huard M.D."/>
            <person name="Hughes L."/>
            <person name="Hurhula B."/>
            <person name="Husby M.E."/>
            <person name="Kamat A."/>
            <person name="Kanga B."/>
            <person name="Kashin S."/>
            <person name="Khazanovich D."/>
            <person name="Kisner P."/>
            <person name="Lance K."/>
            <person name="Lara M."/>
            <person name="Lee W."/>
            <person name="Lennon N."/>
            <person name="Letendre F."/>
            <person name="LeVine R."/>
            <person name="Lipovsky A."/>
            <person name="Liu X."/>
            <person name="Liu J."/>
            <person name="Liu S."/>
            <person name="Lokyitsang T."/>
            <person name="Lokyitsang Y."/>
            <person name="Lubonja R."/>
            <person name="Lui A."/>
            <person name="MacDonald P."/>
            <person name="Magnisalis V."/>
            <person name="Maru K."/>
            <person name="Matthews C."/>
            <person name="McCusker W."/>
            <person name="McDonough S."/>
            <person name="Mehta T."/>
            <person name="Meldrim J."/>
            <person name="Meneus L."/>
            <person name="Mihai O."/>
            <person name="Mihalev A."/>
            <person name="Mihova T."/>
            <person name="Mittelman R."/>
            <person name="Mlenga V."/>
            <person name="Montmayeur A."/>
            <person name="Mulrain L."/>
            <person name="Navidi A."/>
            <person name="Naylor J."/>
            <person name="Negash T."/>
            <person name="Nguyen T."/>
            <person name="Nguyen N."/>
            <person name="Nicol R."/>
            <person name="Norbu C."/>
            <person name="Norbu N."/>
            <person name="Novod N."/>
            <person name="O'Neill B."/>
            <person name="Osman S."/>
            <person name="Markiewicz E."/>
            <person name="Oyono O.L."/>
            <person name="Patti C."/>
            <person name="Phunkhang P."/>
            <person name="Pierre F."/>
            <person name="Priest M."/>
            <person name="Raghuraman S."/>
            <person name="Rege F."/>
            <person name="Reyes R."/>
            <person name="Rise C."/>
            <person name="Rogov P."/>
            <person name="Ross K."/>
            <person name="Ryan E."/>
            <person name="Settipalli S."/>
            <person name="Shea T."/>
            <person name="Sherpa N."/>
            <person name="Shi L."/>
            <person name="Shih D."/>
            <person name="Sparrow T."/>
            <person name="Spaulding J."/>
            <person name="Stalker J."/>
            <person name="Stange-Thomann N."/>
            <person name="Stavropoulos S."/>
            <person name="Stone C."/>
            <person name="Strader C."/>
            <person name="Tesfaye S."/>
            <person name="Thomson T."/>
            <person name="Thoulutsang Y."/>
            <person name="Thoulutsang D."/>
            <person name="Topham K."/>
            <person name="Topping I."/>
            <person name="Tsamla T."/>
            <person name="Vassiliev H."/>
            <person name="Vo A."/>
            <person name="Wangchuk T."/>
            <person name="Wangdi T."/>
            <person name="Weiand M."/>
            <person name="Wilkinson J."/>
            <person name="Wilson A."/>
            <person name="Yadav S."/>
            <person name="Young G."/>
            <person name="Yu Q."/>
            <person name="Zembek L."/>
            <person name="Zhong D."/>
            <person name="Zimmer A."/>
            <person name="Zwirko Z."/>
            <person name="Jaffe D.B."/>
            <person name="Alvarez P."/>
            <person name="Brockman W."/>
            <person name="Butler J."/>
            <person name="Chin C."/>
            <person name="Gnerre S."/>
            <person name="Grabherr M."/>
            <person name="Kleber M."/>
            <person name="Mauceli E."/>
            <person name="MacCallum I."/>
        </authorList>
    </citation>
    <scope>NUCLEOTIDE SEQUENCE [LARGE SCALE GENOMIC DNA]</scope>
    <source>
        <strain evidence="14">Tucson 14024-0371.13</strain>
    </source>
</reference>
<dbReference type="SUPFAM" id="SSF74650">
    <property type="entry name" value="Galactose mutarotase-like"/>
    <property type="match status" value="1"/>
</dbReference>
<dbReference type="InterPro" id="IPR050843">
    <property type="entry name" value="Glycosyl_Hydrlase_38"/>
</dbReference>
<evidence type="ECO:0000256" key="4">
    <source>
        <dbReference type="ARBA" id="ARBA00022723"/>
    </source>
</evidence>
<feature type="region of interest" description="Disordered" evidence="11">
    <location>
        <begin position="561"/>
        <end position="584"/>
    </location>
</feature>
<dbReference type="SUPFAM" id="SSF88713">
    <property type="entry name" value="Glycoside hydrolase/deacetylase"/>
    <property type="match status" value="1"/>
</dbReference>
<keyword evidence="6 10" id="KW-0862">Zinc</keyword>
<dbReference type="GO" id="GO:0030246">
    <property type="term" value="F:carbohydrate binding"/>
    <property type="evidence" value="ECO:0007669"/>
    <property type="project" value="InterPro"/>
</dbReference>
<dbReference type="InterPro" id="IPR011330">
    <property type="entry name" value="Glyco_hydro/deAcase_b/a-brl"/>
</dbReference>
<evidence type="ECO:0000256" key="9">
    <source>
        <dbReference type="ARBA" id="ARBA00023295"/>
    </source>
</evidence>
<dbReference type="Pfam" id="PF17677">
    <property type="entry name" value="Glyco_hydro38C2"/>
    <property type="match status" value="1"/>
</dbReference>
<dbReference type="Pfam" id="PF09261">
    <property type="entry name" value="Alpha-mann_mid"/>
    <property type="match status" value="1"/>
</dbReference>
<dbReference type="FunFam" id="2.60.40.1180:FF:000018">
    <property type="entry name" value="Alpha-mannosidase"/>
    <property type="match status" value="1"/>
</dbReference>
<dbReference type="InterPro" id="IPR000602">
    <property type="entry name" value="Glyco_hydro_38_N"/>
</dbReference>
<dbReference type="GeneID" id="6497183"/>
<dbReference type="SMART" id="SM00872">
    <property type="entry name" value="Alpha-mann_mid"/>
    <property type="match status" value="1"/>
</dbReference>
<comment type="catalytic activity">
    <reaction evidence="1">
        <text>Hydrolysis of terminal, non-reducing alpha-D-mannose residues in alpha-D-mannosides.</text>
        <dbReference type="EC" id="3.2.1.24"/>
    </reaction>
</comment>
<organism evidence="13 14">
    <name type="scientific">Drosophila ananassae</name>
    <name type="common">Fruit fly</name>
    <dbReference type="NCBI Taxonomy" id="7217"/>
    <lineage>
        <taxon>Eukaryota</taxon>
        <taxon>Metazoa</taxon>
        <taxon>Ecdysozoa</taxon>
        <taxon>Arthropoda</taxon>
        <taxon>Hexapoda</taxon>
        <taxon>Insecta</taxon>
        <taxon>Pterygota</taxon>
        <taxon>Neoptera</taxon>
        <taxon>Endopterygota</taxon>
        <taxon>Diptera</taxon>
        <taxon>Brachycera</taxon>
        <taxon>Muscomorpha</taxon>
        <taxon>Ephydroidea</taxon>
        <taxon>Drosophilidae</taxon>
        <taxon>Drosophila</taxon>
        <taxon>Sophophora</taxon>
    </lineage>
</organism>
<dbReference type="FunFam" id="1.20.1270.50:FF:000002">
    <property type="entry name" value="Alpha-mannosidase"/>
    <property type="match status" value="1"/>
</dbReference>
<protein>
    <recommendedName>
        <fullName evidence="3 10">Alpha-mannosidase</fullName>
        <ecNumber evidence="10">3.2.1.-</ecNumber>
    </recommendedName>
</protein>
<keyword evidence="7" id="KW-1015">Disulfide bond</keyword>
<feature type="domain" description="Glycoside hydrolase family 38 central" evidence="12">
    <location>
        <begin position="358"/>
        <end position="434"/>
    </location>
</feature>
<dbReference type="EC" id="3.2.1.-" evidence="10"/>
<feature type="signal peptide" evidence="10">
    <location>
        <begin position="1"/>
        <end position="21"/>
    </location>
</feature>
<feature type="compositionally biased region" description="Basic and acidic residues" evidence="11">
    <location>
        <begin position="573"/>
        <end position="583"/>
    </location>
</feature>
<sequence length="982" mass="112224">MAKVKAFGILLVLCGFYISQSESVCGYESCPATKPGMINIHMVPHSHDDLGWLKTVDQYYYGSRQGIQHSGAKYIFESVVTELSKDSRRRFIQVETGFFAKWWQDQSEITKHIVKKLVNEGRMEFTGGGWSMNDEAAVNYQSVIDQFTVGLKFLNENFGECGRPRIGWQIDAFGHSREQASMFAQMGFDGQFFARMDMTDKNKRVDNLGLEMIWDASETLKEMDFFTGMLYQHYSAPSGFCFDTRCGDEPIIDGDSYDNNVKSRVDEFINYAANLAQKYRSTHIMVPMGDDFHYENAIVNYENMDKLIKYVNERQASGSKYNLIYSTAGCYLNSLHQSLQSFPNKTQDFLPHSHEAKSFWTGFFTSRPTAKRFERDGNHILQVAKQLSVLANLSSEKQAKDLDYLRQIMGIMQHHDAITGTEKQEVSNDYDRLMYDAILGGADTARDALRVLTNQPNGEFQSCLRLNISECAFTKDNADNFVVTLYNPLAHTATQYVRVPVKNQNYEVTDAKGRVVPSEIVPVPWQVLALEFRSNETQHELVFKATANKIASYNIKKVDKEESSDVIPQNNKSRQDTSTHDDGETVVQTSQIKLVIDNQTGRLKTVEMNGLSEKVEQSFGMYKTARSCHYIFRQDEDLQIVDDAYEFSVYEGDLVKEVHQQVNEWISQVIRIYEGGDHVEFEWLVGPIPVDDNLGKEIVTIFQSDISNNGVFYTDSNGREMLRREKDWREDFTPDLSEQPVSGNYYPVTSRIALQDNSRRMTLLNDRSQGGTSLQNGRLEMMLHRRHLFRDGSGADEAINEQQYGKGLIARGKLYLSLSAVEDEPTALERIAEKKIHLPFWKFFSKESVKEVKQSLPDFNDFPESVHLLTLEPFSKDEILFRVENFLDQTEGSVISFNIRSIFDLLGGQSIRETTLDGNMALSDMKRLKFHHDGAGPSHSTPEYFTSLHKPLEAEKSQEDGDFSVTLKPMQIRTFIIKKELS</sequence>
<dbReference type="InParanoid" id="B3MLZ6"/>
<dbReference type="Gene3D" id="2.70.98.30">
    <property type="entry name" value="Golgi alpha-mannosidase II, domain 4"/>
    <property type="match status" value="1"/>
</dbReference>
<comment type="cofactor">
    <cofactor evidence="10">
        <name>Zn(2+)</name>
        <dbReference type="ChEBI" id="CHEBI:29105"/>
    </cofactor>
    <text evidence="10">Binds 1 zinc ion per subunit.</text>
</comment>
<dbReference type="CDD" id="cd10810">
    <property type="entry name" value="GH38N_AMII_LAM_like"/>
    <property type="match status" value="1"/>
</dbReference>
<keyword evidence="8" id="KW-0325">Glycoprotein</keyword>
<dbReference type="InterPro" id="IPR013780">
    <property type="entry name" value="Glyco_hydro_b"/>
</dbReference>
<dbReference type="PANTHER" id="PTHR11607:SF3">
    <property type="entry name" value="LYSOSOMAL ALPHA-MANNOSIDASE"/>
    <property type="match status" value="1"/>
</dbReference>
<dbReference type="Gene3D" id="3.20.110.10">
    <property type="entry name" value="Glycoside hydrolase 38, N terminal domain"/>
    <property type="match status" value="1"/>
</dbReference>
<dbReference type="HOGENOM" id="CLU_004690_2_0_1"/>
<dbReference type="SMR" id="B3MLZ6"/>
<evidence type="ECO:0000256" key="3">
    <source>
        <dbReference type="ARBA" id="ARBA00012752"/>
    </source>
</evidence>
<evidence type="ECO:0000259" key="12">
    <source>
        <dbReference type="SMART" id="SM00872"/>
    </source>
</evidence>
<dbReference type="InterPro" id="IPR028995">
    <property type="entry name" value="Glyco_hydro_57/38_cen_sf"/>
</dbReference>
<name>B3MLZ6_DROAN</name>
<gene>
    <name evidence="13" type="primary">Dana\GF14356</name>
    <name evidence="13" type="synonym">dana_GLEANR_15118</name>
    <name evidence="13" type="ORF">GF14356</name>
</gene>
<evidence type="ECO:0000256" key="11">
    <source>
        <dbReference type="SAM" id="MobiDB-lite"/>
    </source>
</evidence>
<feature type="chain" id="PRO_5017852637" description="Alpha-mannosidase" evidence="10">
    <location>
        <begin position="22"/>
        <end position="982"/>
    </location>
</feature>
<comment type="similarity">
    <text evidence="2 10">Belongs to the glycosyl hydrolase 38 family.</text>
</comment>
<dbReference type="Gene3D" id="2.60.40.1360">
    <property type="match status" value="1"/>
</dbReference>
<dbReference type="Proteomes" id="UP000007801">
    <property type="component" value="Unassembled WGS sequence"/>
</dbReference>
<dbReference type="KEGG" id="dan:6497183"/>
<dbReference type="eggNOG" id="KOG1959">
    <property type="taxonomic scope" value="Eukaryota"/>
</dbReference>
<dbReference type="PANTHER" id="PTHR11607">
    <property type="entry name" value="ALPHA-MANNOSIDASE"/>
    <property type="match status" value="1"/>
</dbReference>
<evidence type="ECO:0000256" key="7">
    <source>
        <dbReference type="ARBA" id="ARBA00023157"/>
    </source>
</evidence>
<keyword evidence="10" id="KW-0732">Signal</keyword>
<dbReference type="OMA" id="HSHMDAG"/>
<evidence type="ECO:0000256" key="5">
    <source>
        <dbReference type="ARBA" id="ARBA00022801"/>
    </source>
</evidence>
<dbReference type="GO" id="GO:0004559">
    <property type="term" value="F:alpha-mannosidase activity"/>
    <property type="evidence" value="ECO:0007669"/>
    <property type="project" value="UniProtKB-EC"/>
</dbReference>
<evidence type="ECO:0000313" key="13">
    <source>
        <dbReference type="EMBL" id="EDV31824.1"/>
    </source>
</evidence>